<evidence type="ECO:0000256" key="1">
    <source>
        <dbReference type="SAM" id="MobiDB-lite"/>
    </source>
</evidence>
<comment type="caution">
    <text evidence="2">The sequence shown here is derived from an EMBL/GenBank/DDBJ whole genome shotgun (WGS) entry which is preliminary data.</text>
</comment>
<feature type="compositionally biased region" description="Pro residues" evidence="1">
    <location>
        <begin position="225"/>
        <end position="280"/>
    </location>
</feature>
<protein>
    <submittedName>
        <fullName evidence="2">Uncharacterized protein</fullName>
    </submittedName>
</protein>
<evidence type="ECO:0000313" key="3">
    <source>
        <dbReference type="Proteomes" id="UP000281406"/>
    </source>
</evidence>
<evidence type="ECO:0000313" key="2">
    <source>
        <dbReference type="EMBL" id="ROL51401.1"/>
    </source>
</evidence>
<reference evidence="2 3" key="1">
    <citation type="submission" date="2018-10" db="EMBL/GenBank/DDBJ databases">
        <title>Genome assembly for a Yunnan-Guizhou Plateau 3E fish, Anabarilius grahami (Regan), and its evolutionary and genetic applications.</title>
        <authorList>
            <person name="Jiang W."/>
        </authorList>
    </citation>
    <scope>NUCLEOTIDE SEQUENCE [LARGE SCALE GENOMIC DNA]</scope>
    <source>
        <strain evidence="2">AG-KIZ</strain>
        <tissue evidence="2">Muscle</tissue>
    </source>
</reference>
<gene>
    <name evidence="2" type="ORF">DPX16_22497</name>
</gene>
<accession>A0A3N0YZE3</accession>
<feature type="compositionally biased region" description="Low complexity" evidence="1">
    <location>
        <begin position="211"/>
        <end position="221"/>
    </location>
</feature>
<feature type="region of interest" description="Disordered" evidence="1">
    <location>
        <begin position="138"/>
        <end position="198"/>
    </location>
</feature>
<proteinExistence type="predicted"/>
<sequence length="280" mass="30499">MNASSLQPLHVTEERTHTDWISTNSRMGLFLVPVSPVPPKPTSASDRLCGFWQDGRSLESPHRNRRPGQFANRRFPPPTPPVGIPLVSCRTQKPLWPMRNPPLGPDATEQPKAPVIEREDWLIDFWAEPAPSPLNLAPGFDEPAPGFDEPAPGFDEPAPGFDEPAPGFHEPASSFNEPAPAGEPTPLHEPFKPPQNLPKYVLRGEHVPVGGEHVGVTHVGGAQDPPWPHPAPDLPWAPTAPDPPWPPSAPDLPWPPTALDPSMPPTAPDLPWPPRTPDQP</sequence>
<dbReference type="Proteomes" id="UP000281406">
    <property type="component" value="Unassembled WGS sequence"/>
</dbReference>
<organism evidence="2 3">
    <name type="scientific">Anabarilius grahami</name>
    <name type="common">Kanglang fish</name>
    <name type="synonym">Barilius grahami</name>
    <dbReference type="NCBI Taxonomy" id="495550"/>
    <lineage>
        <taxon>Eukaryota</taxon>
        <taxon>Metazoa</taxon>
        <taxon>Chordata</taxon>
        <taxon>Craniata</taxon>
        <taxon>Vertebrata</taxon>
        <taxon>Euteleostomi</taxon>
        <taxon>Actinopterygii</taxon>
        <taxon>Neopterygii</taxon>
        <taxon>Teleostei</taxon>
        <taxon>Ostariophysi</taxon>
        <taxon>Cypriniformes</taxon>
        <taxon>Xenocyprididae</taxon>
        <taxon>Xenocypridinae</taxon>
        <taxon>Xenocypridinae incertae sedis</taxon>
        <taxon>Anabarilius</taxon>
    </lineage>
</organism>
<dbReference type="AlphaFoldDB" id="A0A3N0YZE3"/>
<feature type="region of interest" description="Disordered" evidence="1">
    <location>
        <begin position="211"/>
        <end position="280"/>
    </location>
</feature>
<keyword evidence="3" id="KW-1185">Reference proteome</keyword>
<feature type="region of interest" description="Disordered" evidence="1">
    <location>
        <begin position="55"/>
        <end position="84"/>
    </location>
</feature>
<dbReference type="EMBL" id="RJVU01018862">
    <property type="protein sequence ID" value="ROL51401.1"/>
    <property type="molecule type" value="Genomic_DNA"/>
</dbReference>
<name>A0A3N0YZE3_ANAGA</name>